<organism evidence="2">
    <name type="scientific">marine metagenome</name>
    <dbReference type="NCBI Taxonomy" id="408172"/>
    <lineage>
        <taxon>unclassified sequences</taxon>
        <taxon>metagenomes</taxon>
        <taxon>ecological metagenomes</taxon>
    </lineage>
</organism>
<sequence length="509" mass="56978">MNQCVLLLLLLLVGCTPSAYQALVEHQLSPDKPFCDAIEPIPPSRLNEVWKRFTDPLDAGKTGIHLLEDGAGALTARGWLTDNATKSIDIQYFIFSADNVGLIAIERLLLAAKRGVKVRLLVDDLLVDGDANILQAVNAHPNISIRIYNPSINIGKSFVAKLGNIIVNFRGMNQRMHNKTFIVDGRVAITGGRNIADEYFDFNREYNFRDRDVLLFGPTVSQLDSSFDEFWQCPLSIPLELILDEPKDFEPKRLWTKLHQYACDPERFLPIFRQRILKAPETFATFNQQGHLVWSKNVRFVSDKPGKNTDVRSLSGGGLSTDVLIGLLEKAEKNIMIQSPYVVLTDLGLGLFRNAISRGVQVQILTNSMASTDNYTAFSGYLRVRKELIKMGVELYEFRPDAALRKNLITSPIITDAAMGLHAKSMVIDEQVVIVGTFNLDPRSANLNTECVVIIDSPELGARMARLMRTDIAPENAWPSTLENNPDDKASFWASFRVFLSRIVPKSIL</sequence>
<reference evidence="2" key="1">
    <citation type="submission" date="2018-05" db="EMBL/GenBank/DDBJ databases">
        <authorList>
            <person name="Lanie J.A."/>
            <person name="Ng W.-L."/>
            <person name="Kazmierczak K.M."/>
            <person name="Andrzejewski T.M."/>
            <person name="Davidsen T.M."/>
            <person name="Wayne K.J."/>
            <person name="Tettelin H."/>
            <person name="Glass J.I."/>
            <person name="Rusch D."/>
            <person name="Podicherti R."/>
            <person name="Tsui H.-C.T."/>
            <person name="Winkler M.E."/>
        </authorList>
    </citation>
    <scope>NUCLEOTIDE SEQUENCE</scope>
</reference>
<dbReference type="Gene3D" id="3.30.870.10">
    <property type="entry name" value="Endonuclease Chain A"/>
    <property type="match status" value="2"/>
</dbReference>
<dbReference type="InterPro" id="IPR001736">
    <property type="entry name" value="PLipase_D/transphosphatidylase"/>
</dbReference>
<dbReference type="PANTHER" id="PTHR21248:SF12">
    <property type="entry name" value="CARDIOLIPIN SYNTHASE C"/>
    <property type="match status" value="1"/>
</dbReference>
<proteinExistence type="predicted"/>
<dbReference type="CDD" id="cd09113">
    <property type="entry name" value="PLDc_ymdC_like_2"/>
    <property type="match status" value="1"/>
</dbReference>
<name>A0A382D2X4_9ZZZZ</name>
<dbReference type="PROSITE" id="PS50035">
    <property type="entry name" value="PLD"/>
    <property type="match status" value="2"/>
</dbReference>
<evidence type="ECO:0000313" key="2">
    <source>
        <dbReference type="EMBL" id="SVB32770.1"/>
    </source>
</evidence>
<accession>A0A382D2X4</accession>
<dbReference type="InterPro" id="IPR025202">
    <property type="entry name" value="PLD-like_dom"/>
</dbReference>
<dbReference type="EMBL" id="UINC01037376">
    <property type="protein sequence ID" value="SVB32770.1"/>
    <property type="molecule type" value="Genomic_DNA"/>
</dbReference>
<dbReference type="SMART" id="SM00155">
    <property type="entry name" value="PLDc"/>
    <property type="match status" value="2"/>
</dbReference>
<dbReference type="PANTHER" id="PTHR21248">
    <property type="entry name" value="CARDIOLIPIN SYNTHASE"/>
    <property type="match status" value="1"/>
</dbReference>
<protein>
    <recommendedName>
        <fullName evidence="1">PLD phosphodiesterase domain-containing protein</fullName>
    </recommendedName>
</protein>
<dbReference type="GO" id="GO:0030572">
    <property type="term" value="F:phosphatidyltransferase activity"/>
    <property type="evidence" value="ECO:0007669"/>
    <property type="project" value="UniProtKB-ARBA"/>
</dbReference>
<dbReference type="CDD" id="cd09111">
    <property type="entry name" value="PLDc_ymdC_like_1"/>
    <property type="match status" value="1"/>
</dbReference>
<dbReference type="AlphaFoldDB" id="A0A382D2X4"/>
<dbReference type="GO" id="GO:0032049">
    <property type="term" value="P:cardiolipin biosynthetic process"/>
    <property type="evidence" value="ECO:0007669"/>
    <property type="project" value="UniProtKB-ARBA"/>
</dbReference>
<dbReference type="Pfam" id="PF13091">
    <property type="entry name" value="PLDc_2"/>
    <property type="match status" value="2"/>
</dbReference>
<evidence type="ECO:0000259" key="1">
    <source>
        <dbReference type="PROSITE" id="PS50035"/>
    </source>
</evidence>
<dbReference type="SUPFAM" id="SSF56024">
    <property type="entry name" value="Phospholipase D/nuclease"/>
    <property type="match status" value="2"/>
</dbReference>
<feature type="domain" description="PLD phosphodiesterase" evidence="1">
    <location>
        <begin position="417"/>
        <end position="444"/>
    </location>
</feature>
<gene>
    <name evidence="2" type="ORF">METZ01_LOCUS185624</name>
</gene>
<feature type="domain" description="PLD phosphodiesterase" evidence="1">
    <location>
        <begin position="172"/>
        <end position="199"/>
    </location>
</feature>